<dbReference type="InterPro" id="IPR005501">
    <property type="entry name" value="LamB/YcsF/PxpA-like"/>
</dbReference>
<dbReference type="STRING" id="590646.G3B4G0"/>
<reference evidence="1 2" key="1">
    <citation type="journal article" date="2011" name="Proc. Natl. Acad. Sci. U.S.A.">
        <title>Comparative genomics of xylose-fermenting fungi for enhanced biofuel production.</title>
        <authorList>
            <person name="Wohlbach D.J."/>
            <person name="Kuo A."/>
            <person name="Sato T.K."/>
            <person name="Potts K.M."/>
            <person name="Salamov A.A."/>
            <person name="LaButti K.M."/>
            <person name="Sun H."/>
            <person name="Clum A."/>
            <person name="Pangilinan J.L."/>
            <person name="Lindquist E.A."/>
            <person name="Lucas S."/>
            <person name="Lapidus A."/>
            <person name="Jin M."/>
            <person name="Gunawan C."/>
            <person name="Balan V."/>
            <person name="Dale B.E."/>
            <person name="Jeffries T.W."/>
            <person name="Zinkel R."/>
            <person name="Barry K.W."/>
            <person name="Grigoriev I.V."/>
            <person name="Gasch A.P."/>
        </authorList>
    </citation>
    <scope>NUCLEOTIDE SEQUENCE [LARGE SCALE GENOMIC DNA]</scope>
    <source>
        <strain evidence="2">ATCC 10573 / BCRC 21748 / CBS 615 / JCM 9827 / NBRC 10315 / NRRL Y-1498 / VKM Y-70</strain>
    </source>
</reference>
<dbReference type="AlphaFoldDB" id="G3B4G0"/>
<evidence type="ECO:0000313" key="1">
    <source>
        <dbReference type="EMBL" id="EGV63818.1"/>
    </source>
</evidence>
<accession>G3B4G0</accession>
<organism evidence="2">
    <name type="scientific">Candida tenuis (strain ATCC 10573 / BCRC 21748 / CBS 615 / JCM 9827 / NBRC 10315 / NRRL Y-1498 / VKM Y-70)</name>
    <name type="common">Yeast</name>
    <name type="synonym">Yamadazyma tenuis</name>
    <dbReference type="NCBI Taxonomy" id="590646"/>
    <lineage>
        <taxon>Eukaryota</taxon>
        <taxon>Fungi</taxon>
        <taxon>Dikarya</taxon>
        <taxon>Ascomycota</taxon>
        <taxon>Saccharomycotina</taxon>
        <taxon>Pichiomycetes</taxon>
        <taxon>Debaryomycetaceae</taxon>
        <taxon>Yamadazyma</taxon>
    </lineage>
</organism>
<dbReference type="Gene3D" id="3.20.20.370">
    <property type="entry name" value="Glycoside hydrolase/deacetylase"/>
    <property type="match status" value="1"/>
</dbReference>
<dbReference type="NCBIfam" id="NF003816">
    <property type="entry name" value="PRK05406.1-5"/>
    <property type="match status" value="1"/>
</dbReference>
<dbReference type="GO" id="GO:0005975">
    <property type="term" value="P:carbohydrate metabolic process"/>
    <property type="evidence" value="ECO:0007669"/>
    <property type="project" value="InterPro"/>
</dbReference>
<gene>
    <name evidence="1" type="ORF">CANTEDRAFT_93326</name>
</gene>
<proteinExistence type="predicted"/>
<dbReference type="EMBL" id="GL996521">
    <property type="protein sequence ID" value="EGV63818.1"/>
    <property type="molecule type" value="Genomic_DNA"/>
</dbReference>
<name>G3B4G0_CANTC</name>
<protein>
    <submittedName>
        <fullName evidence="1">LamB/YcsF</fullName>
    </submittedName>
</protein>
<dbReference type="eggNOG" id="ENOG502RG2S">
    <property type="taxonomic scope" value="Eukaryota"/>
</dbReference>
<keyword evidence="2" id="KW-1185">Reference proteome</keyword>
<dbReference type="PANTHER" id="PTHR30292">
    <property type="entry name" value="UNCHARACTERIZED PROTEIN YBGL-RELATED"/>
    <property type="match status" value="1"/>
</dbReference>
<dbReference type="HOGENOM" id="CLU_069535_0_0_1"/>
<dbReference type="GeneID" id="18250276"/>
<dbReference type="RefSeq" id="XP_006686132.1">
    <property type="nucleotide sequence ID" value="XM_006686069.1"/>
</dbReference>
<dbReference type="OrthoDB" id="6132759at2759"/>
<sequence>MTDTYTKAPNALTPINLSGPAPSNKKLLPKYEINCDMGEGFGPWKMGPDEDIMPLIDRANIACGGHASDPSIMLKTIKLAKKYGVAVGAHPGLPDKQGFGRRSWAIAPDDVYTMVLYQVGALKAMCDSEGVELSHIKPHGELYFYTERDAGVKAAVIRAAKVFGVPLVAGKSADYQEVAAKAGQQLIHEVYPDLHISPEGYLVKIQAGPKSLRTPERIYECVKKAGMVDQITNVDGEEMNLGFGGAPISFCLHSDMPTALENVIKTREAVDEINQLYGLK</sequence>
<dbReference type="KEGG" id="cten:18250276"/>
<dbReference type="SUPFAM" id="SSF88713">
    <property type="entry name" value="Glycoside hydrolase/deacetylase"/>
    <property type="match status" value="1"/>
</dbReference>
<dbReference type="InterPro" id="IPR011330">
    <property type="entry name" value="Glyco_hydro/deAcase_b/a-brl"/>
</dbReference>
<dbReference type="PANTHER" id="PTHR30292:SF0">
    <property type="entry name" value="5-OXOPROLINASE SUBUNIT A"/>
    <property type="match status" value="1"/>
</dbReference>
<evidence type="ECO:0000313" key="2">
    <source>
        <dbReference type="Proteomes" id="UP000000707"/>
    </source>
</evidence>
<dbReference type="Proteomes" id="UP000000707">
    <property type="component" value="Unassembled WGS sequence"/>
</dbReference>
<dbReference type="Pfam" id="PF03746">
    <property type="entry name" value="LamB_YcsF"/>
    <property type="match status" value="1"/>
</dbReference>